<sequence length="279" mass="28694">MTRANASLTTRFSAFLAVFAVAAFSLLGAEAKVPELKSAVQDLSGVLSAGERAGLEEFLTALDRDTGVQIAVLVVDSLEGEPIESFSMRVAEAWKLGEKDRDNGALLLVAVKDRALRIEVGYGLEENLTDMRSGAIIRNVIAPRFRAGEYGKGIQAGVLEMAVAAAGQEAVENLTGRKVEPAADDSGEEAGGSGFSGLLFLIIFFFIMTRGLGRRGRYRGRDSGGLFWALLLGNMLSNSGRGGRIGSGGSRGFGGGFGGGGGFSGGGGGFGGGGASGGW</sequence>
<protein>
    <submittedName>
        <fullName evidence="3">TPM domain-containing protein</fullName>
    </submittedName>
</protein>
<keyword evidence="1" id="KW-0472">Membrane</keyword>
<dbReference type="PANTHER" id="PTHR30373">
    <property type="entry name" value="UPF0603 PROTEIN YGCG"/>
    <property type="match status" value="1"/>
</dbReference>
<organism evidence="3 4">
    <name type="scientific">Teretinema zuelzerae</name>
    <dbReference type="NCBI Taxonomy" id="156"/>
    <lineage>
        <taxon>Bacteria</taxon>
        <taxon>Pseudomonadati</taxon>
        <taxon>Spirochaetota</taxon>
        <taxon>Spirochaetia</taxon>
        <taxon>Spirochaetales</taxon>
        <taxon>Treponemataceae</taxon>
        <taxon>Teretinema</taxon>
    </lineage>
</organism>
<dbReference type="Gene3D" id="3.10.310.50">
    <property type="match status" value="1"/>
</dbReference>
<comment type="caution">
    <text evidence="3">The sequence shown here is derived from an EMBL/GenBank/DDBJ whole genome shotgun (WGS) entry which is preliminary data.</text>
</comment>
<keyword evidence="4" id="KW-1185">Reference proteome</keyword>
<accession>A0AAE3EFK9</accession>
<evidence type="ECO:0000256" key="1">
    <source>
        <dbReference type="SAM" id="Phobius"/>
    </source>
</evidence>
<evidence type="ECO:0000259" key="2">
    <source>
        <dbReference type="Pfam" id="PF04536"/>
    </source>
</evidence>
<dbReference type="PANTHER" id="PTHR30373:SF2">
    <property type="entry name" value="UPF0603 PROTEIN YGCG"/>
    <property type="match status" value="1"/>
</dbReference>
<dbReference type="Pfam" id="PF04536">
    <property type="entry name" value="TPM_phosphatase"/>
    <property type="match status" value="1"/>
</dbReference>
<feature type="transmembrane region" description="Helical" evidence="1">
    <location>
        <begin position="194"/>
        <end position="213"/>
    </location>
</feature>
<evidence type="ECO:0000313" key="3">
    <source>
        <dbReference type="EMBL" id="MCD1653467.1"/>
    </source>
</evidence>
<name>A0AAE3EFK9_9SPIR</name>
<evidence type="ECO:0000313" key="4">
    <source>
        <dbReference type="Proteomes" id="UP001198163"/>
    </source>
</evidence>
<reference evidence="3" key="1">
    <citation type="submission" date="2021-08" db="EMBL/GenBank/DDBJ databases">
        <title>Comparative analyses of Brucepasteria parasyntrophica and Teretinema zuelzerae.</title>
        <authorList>
            <person name="Song Y."/>
            <person name="Brune A."/>
        </authorList>
    </citation>
    <scope>NUCLEOTIDE SEQUENCE</scope>
    <source>
        <strain evidence="3">DSM 1903</strain>
    </source>
</reference>
<dbReference type="Proteomes" id="UP001198163">
    <property type="component" value="Unassembled WGS sequence"/>
</dbReference>
<dbReference type="AlphaFoldDB" id="A0AAE3EFK9"/>
<dbReference type="RefSeq" id="WP_230752483.1">
    <property type="nucleotide sequence ID" value="NZ_JAINWA010000001.1"/>
</dbReference>
<dbReference type="InterPro" id="IPR007621">
    <property type="entry name" value="TPM_dom"/>
</dbReference>
<gene>
    <name evidence="3" type="ORF">K7J14_01985</name>
</gene>
<feature type="domain" description="TPM" evidence="2">
    <location>
        <begin position="40"/>
        <end position="162"/>
    </location>
</feature>
<dbReference type="EMBL" id="JAINWA010000001">
    <property type="protein sequence ID" value="MCD1653467.1"/>
    <property type="molecule type" value="Genomic_DNA"/>
</dbReference>
<keyword evidence="1" id="KW-0812">Transmembrane</keyword>
<keyword evidence="1" id="KW-1133">Transmembrane helix</keyword>
<proteinExistence type="predicted"/>